<dbReference type="Pfam" id="PF01632">
    <property type="entry name" value="Ribosomal_L35p"/>
    <property type="match status" value="1"/>
</dbReference>
<dbReference type="GO" id="GO:1990904">
    <property type="term" value="C:ribonucleoprotein complex"/>
    <property type="evidence" value="ECO:0007669"/>
    <property type="project" value="UniProtKB-KW"/>
</dbReference>
<evidence type="ECO:0000313" key="5">
    <source>
        <dbReference type="EMBL" id="MBI3630971.1"/>
    </source>
</evidence>
<dbReference type="AlphaFoldDB" id="A0A932VSA3"/>
<dbReference type="GO" id="GO:0005840">
    <property type="term" value="C:ribosome"/>
    <property type="evidence" value="ECO:0007669"/>
    <property type="project" value="UniProtKB-KW"/>
</dbReference>
<proteinExistence type="inferred from homology"/>
<dbReference type="InterPro" id="IPR021137">
    <property type="entry name" value="Ribosomal_bL35-like"/>
</dbReference>
<dbReference type="Proteomes" id="UP000753196">
    <property type="component" value="Unassembled WGS sequence"/>
</dbReference>
<name>A0A932VSA3_9BACT</name>
<dbReference type="InterPro" id="IPR037229">
    <property type="entry name" value="Ribosomal_bL35_sf"/>
</dbReference>
<protein>
    <submittedName>
        <fullName evidence="5">50S ribosomal protein L35</fullName>
    </submittedName>
</protein>
<dbReference type="EMBL" id="JACQCR010000031">
    <property type="protein sequence ID" value="MBI3630971.1"/>
    <property type="molecule type" value="Genomic_DNA"/>
</dbReference>
<keyword evidence="3" id="KW-0687">Ribonucleoprotein</keyword>
<evidence type="ECO:0000256" key="4">
    <source>
        <dbReference type="SAM" id="MobiDB-lite"/>
    </source>
</evidence>
<evidence type="ECO:0000256" key="1">
    <source>
        <dbReference type="ARBA" id="ARBA00006598"/>
    </source>
</evidence>
<dbReference type="GO" id="GO:0006412">
    <property type="term" value="P:translation"/>
    <property type="evidence" value="ECO:0007669"/>
    <property type="project" value="InterPro"/>
</dbReference>
<gene>
    <name evidence="5" type="ORF">HY221_01380</name>
</gene>
<keyword evidence="2 5" id="KW-0689">Ribosomal protein</keyword>
<sequence length="58" mass="6737">MARKAVLKRIKFTGGGKLRHRRSGKNHLNAKASRRTQLREKGMKSFSRAIEKKIRAYI</sequence>
<accession>A0A932VSA3</accession>
<dbReference type="SUPFAM" id="SSF143034">
    <property type="entry name" value="L35p-like"/>
    <property type="match status" value="1"/>
</dbReference>
<evidence type="ECO:0000256" key="2">
    <source>
        <dbReference type="ARBA" id="ARBA00022980"/>
    </source>
</evidence>
<reference evidence="5" key="1">
    <citation type="submission" date="2020-07" db="EMBL/GenBank/DDBJ databases">
        <title>Huge and variable diversity of episymbiotic CPR bacteria and DPANN archaea in groundwater ecosystems.</title>
        <authorList>
            <person name="He C.Y."/>
            <person name="Keren R."/>
            <person name="Whittaker M."/>
            <person name="Farag I.F."/>
            <person name="Doudna J."/>
            <person name="Cate J.H.D."/>
            <person name="Banfield J.F."/>
        </authorList>
    </citation>
    <scope>NUCLEOTIDE SEQUENCE</scope>
    <source>
        <strain evidence="5">NC_groundwater_973_Pr1_S-0.2um_54_13</strain>
    </source>
</reference>
<feature type="region of interest" description="Disordered" evidence="4">
    <location>
        <begin position="16"/>
        <end position="45"/>
    </location>
</feature>
<evidence type="ECO:0000256" key="3">
    <source>
        <dbReference type="ARBA" id="ARBA00023274"/>
    </source>
</evidence>
<comment type="similarity">
    <text evidence="1">Belongs to the bacterial ribosomal protein bL35 family.</text>
</comment>
<comment type="caution">
    <text evidence="5">The sequence shown here is derived from an EMBL/GenBank/DDBJ whole genome shotgun (WGS) entry which is preliminary data.</text>
</comment>
<dbReference type="Gene3D" id="4.10.410.60">
    <property type="match status" value="1"/>
</dbReference>
<evidence type="ECO:0000313" key="6">
    <source>
        <dbReference type="Proteomes" id="UP000753196"/>
    </source>
</evidence>
<dbReference type="GO" id="GO:0003735">
    <property type="term" value="F:structural constituent of ribosome"/>
    <property type="evidence" value="ECO:0007669"/>
    <property type="project" value="InterPro"/>
</dbReference>
<organism evidence="5 6">
    <name type="scientific">Candidatus Sungiibacteriota bacterium</name>
    <dbReference type="NCBI Taxonomy" id="2750080"/>
    <lineage>
        <taxon>Bacteria</taxon>
        <taxon>Candidatus Sungiibacteriota</taxon>
    </lineage>
</organism>
<feature type="compositionally biased region" description="Basic residues" evidence="4">
    <location>
        <begin position="16"/>
        <end position="25"/>
    </location>
</feature>